<evidence type="ECO:0000259" key="2">
    <source>
        <dbReference type="Pfam" id="PF22041"/>
    </source>
</evidence>
<dbReference type="PANTHER" id="PTHR43968">
    <property type="match status" value="1"/>
</dbReference>
<evidence type="ECO:0000259" key="1">
    <source>
        <dbReference type="Pfam" id="PF13409"/>
    </source>
</evidence>
<reference evidence="3" key="1">
    <citation type="submission" date="2023-02" db="EMBL/GenBank/DDBJ databases">
        <title>Colletotrichum kahawae CIFC_Que2 genome sequencing and assembly.</title>
        <authorList>
            <person name="Baroncelli R."/>
        </authorList>
    </citation>
    <scope>NUCLEOTIDE SEQUENCE</scope>
    <source>
        <strain evidence="3">CIFC_Que2</strain>
    </source>
</reference>
<gene>
    <name evidence="3" type="ORF">CKAH01_13530</name>
</gene>
<dbReference type="InterPro" id="IPR054416">
    <property type="entry name" value="GST_UstS-like_C"/>
</dbReference>
<dbReference type="GO" id="GO:0005737">
    <property type="term" value="C:cytoplasm"/>
    <property type="evidence" value="ECO:0007669"/>
    <property type="project" value="TreeGrafter"/>
</dbReference>
<dbReference type="Pfam" id="PF13409">
    <property type="entry name" value="GST_N_2"/>
    <property type="match status" value="1"/>
</dbReference>
<evidence type="ECO:0000313" key="4">
    <source>
        <dbReference type="Proteomes" id="UP001281614"/>
    </source>
</evidence>
<dbReference type="Gene3D" id="1.20.1050.10">
    <property type="match status" value="1"/>
</dbReference>
<dbReference type="Proteomes" id="UP001281614">
    <property type="component" value="Unassembled WGS sequence"/>
</dbReference>
<dbReference type="EMBL" id="VYYT01000055">
    <property type="protein sequence ID" value="KAK2773612.1"/>
    <property type="molecule type" value="Genomic_DNA"/>
</dbReference>
<name>A0AAE0DB14_COLKA</name>
<feature type="domain" description="GST N-terminal" evidence="1">
    <location>
        <begin position="22"/>
        <end position="99"/>
    </location>
</feature>
<feature type="domain" description="Glutathione S-transferase UstS-like C-terminal" evidence="2">
    <location>
        <begin position="126"/>
        <end position="219"/>
    </location>
</feature>
<dbReference type="InterPro" id="IPR036282">
    <property type="entry name" value="Glutathione-S-Trfase_C_sf"/>
</dbReference>
<dbReference type="Pfam" id="PF22041">
    <property type="entry name" value="GST_C_7"/>
    <property type="match status" value="1"/>
</dbReference>
<dbReference type="InterPro" id="IPR036249">
    <property type="entry name" value="Thioredoxin-like_sf"/>
</dbReference>
<dbReference type="SUPFAM" id="SSF47616">
    <property type="entry name" value="GST C-terminal domain-like"/>
    <property type="match status" value="1"/>
</dbReference>
<protein>
    <submittedName>
        <fullName evidence="3">Glutathione s-transferase</fullName>
    </submittedName>
</protein>
<dbReference type="Gene3D" id="3.40.30.10">
    <property type="entry name" value="Glutaredoxin"/>
    <property type="match status" value="1"/>
</dbReference>
<organism evidence="3 4">
    <name type="scientific">Colletotrichum kahawae</name>
    <name type="common">Coffee berry disease fungus</name>
    <dbReference type="NCBI Taxonomy" id="34407"/>
    <lineage>
        <taxon>Eukaryota</taxon>
        <taxon>Fungi</taxon>
        <taxon>Dikarya</taxon>
        <taxon>Ascomycota</taxon>
        <taxon>Pezizomycotina</taxon>
        <taxon>Sordariomycetes</taxon>
        <taxon>Hypocreomycetidae</taxon>
        <taxon>Glomerellales</taxon>
        <taxon>Glomerellaceae</taxon>
        <taxon>Colletotrichum</taxon>
        <taxon>Colletotrichum gloeosporioides species complex</taxon>
    </lineage>
</organism>
<dbReference type="AlphaFoldDB" id="A0AAE0DB14"/>
<keyword evidence="4" id="KW-1185">Reference proteome</keyword>
<proteinExistence type="predicted"/>
<dbReference type="InterPro" id="IPR050983">
    <property type="entry name" value="GST_Omega/HSP26"/>
</dbReference>
<dbReference type="InterPro" id="IPR004045">
    <property type="entry name" value="Glutathione_S-Trfase_N"/>
</dbReference>
<dbReference type="PANTHER" id="PTHR43968:SF6">
    <property type="entry name" value="GLUTATHIONE S-TRANSFERASE OMEGA"/>
    <property type="match status" value="1"/>
</dbReference>
<evidence type="ECO:0000313" key="3">
    <source>
        <dbReference type="EMBL" id="KAK2773612.1"/>
    </source>
</evidence>
<dbReference type="SUPFAM" id="SSF52833">
    <property type="entry name" value="Thioredoxin-like"/>
    <property type="match status" value="1"/>
</dbReference>
<accession>A0AAE0DB14</accession>
<comment type="caution">
    <text evidence="3">The sequence shown here is derived from an EMBL/GenBank/DDBJ whole genome shotgun (WGS) entry which is preliminary data.</text>
</comment>
<sequence>MASTPAPEVILYDLACTKNTCFSPAVWRIRLVLNYKRIPYRTVFLEFPDIEPALSALNIPPYPQHSPSKHKYTVPAIHHAPSDTHVMDSLPIAKFLEETYPSPALPQSTPHDAEIIAKLRDVAGPIAFASVMPREPAILSPRAAEYFRRSREAGLGGKTLEDGLAGEEAVWVKAQEGLREVEGWVKEVRGGKAYVGGDEPSLTDFFIAGGLESLRTVEEGLFERYAKWENLKGIYEACVPWMDKKD</sequence>